<dbReference type="InterPro" id="IPR037012">
    <property type="entry name" value="NanQ/TabA/YiaL_sf"/>
</dbReference>
<gene>
    <name evidence="1" type="ORF">IAC54_03370</name>
</gene>
<evidence type="ECO:0000313" key="2">
    <source>
        <dbReference type="Proteomes" id="UP000823636"/>
    </source>
</evidence>
<dbReference type="Pfam" id="PF04074">
    <property type="entry name" value="DUF386"/>
    <property type="match status" value="1"/>
</dbReference>
<dbReference type="SUPFAM" id="SSF51197">
    <property type="entry name" value="Clavaminate synthase-like"/>
    <property type="match status" value="1"/>
</dbReference>
<accession>A0A9D9E3X8</accession>
<dbReference type="Gene3D" id="2.60.120.370">
    <property type="entry name" value="YhcH/YjgK/YiaL"/>
    <property type="match status" value="1"/>
</dbReference>
<dbReference type="PANTHER" id="PTHR34986:SF1">
    <property type="entry name" value="PROTEIN YIAL"/>
    <property type="match status" value="1"/>
</dbReference>
<dbReference type="Proteomes" id="UP000823636">
    <property type="component" value="Unassembled WGS sequence"/>
</dbReference>
<name>A0A9D9E3X8_9BACT</name>
<protein>
    <submittedName>
        <fullName evidence="1">YhcH/YjgK/YiaL family protein</fullName>
    </submittedName>
</protein>
<reference evidence="1" key="2">
    <citation type="journal article" date="2021" name="PeerJ">
        <title>Extensive microbial diversity within the chicken gut microbiome revealed by metagenomics and culture.</title>
        <authorList>
            <person name="Gilroy R."/>
            <person name="Ravi A."/>
            <person name="Getino M."/>
            <person name="Pursley I."/>
            <person name="Horton D.L."/>
            <person name="Alikhan N.F."/>
            <person name="Baker D."/>
            <person name="Gharbi K."/>
            <person name="Hall N."/>
            <person name="Watson M."/>
            <person name="Adriaenssens E.M."/>
            <person name="Foster-Nyarko E."/>
            <person name="Jarju S."/>
            <person name="Secka A."/>
            <person name="Antonio M."/>
            <person name="Oren A."/>
            <person name="Chaudhuri R.R."/>
            <person name="La Ragione R."/>
            <person name="Hildebrand F."/>
            <person name="Pallen M.J."/>
        </authorList>
    </citation>
    <scope>NUCLEOTIDE SEQUENCE</scope>
    <source>
        <strain evidence="1">G3-4614</strain>
    </source>
</reference>
<dbReference type="GO" id="GO:0005829">
    <property type="term" value="C:cytosol"/>
    <property type="evidence" value="ECO:0007669"/>
    <property type="project" value="TreeGrafter"/>
</dbReference>
<comment type="caution">
    <text evidence="1">The sequence shown here is derived from an EMBL/GenBank/DDBJ whole genome shotgun (WGS) entry which is preliminary data.</text>
</comment>
<dbReference type="AlphaFoldDB" id="A0A9D9E3X8"/>
<dbReference type="NCBIfam" id="TIGR00022">
    <property type="entry name" value="YhcH/YjgK/YiaL family protein"/>
    <property type="match status" value="1"/>
</dbReference>
<proteinExistence type="predicted"/>
<dbReference type="PANTHER" id="PTHR34986">
    <property type="entry name" value="EVOLVED BETA-GALACTOSIDASE SUBUNIT BETA"/>
    <property type="match status" value="1"/>
</dbReference>
<dbReference type="EMBL" id="JADIMW010000033">
    <property type="protein sequence ID" value="MBO8437923.1"/>
    <property type="molecule type" value="Genomic_DNA"/>
</dbReference>
<reference evidence="1" key="1">
    <citation type="submission" date="2020-10" db="EMBL/GenBank/DDBJ databases">
        <authorList>
            <person name="Gilroy R."/>
        </authorList>
    </citation>
    <scope>NUCLEOTIDE SEQUENCE</scope>
    <source>
        <strain evidence="1">G3-4614</strain>
    </source>
</reference>
<dbReference type="InterPro" id="IPR004375">
    <property type="entry name" value="NanQ/TabA/YiaL"/>
</dbReference>
<organism evidence="1 2">
    <name type="scientific">Candidatus Caccoplasma merdipullorum</name>
    <dbReference type="NCBI Taxonomy" id="2840718"/>
    <lineage>
        <taxon>Bacteria</taxon>
        <taxon>Pseudomonadati</taxon>
        <taxon>Bacteroidota</taxon>
        <taxon>Bacteroidia</taxon>
        <taxon>Bacteroidales</taxon>
        <taxon>Bacteroidaceae</taxon>
        <taxon>Bacteroidaceae incertae sedis</taxon>
        <taxon>Candidatus Caccoplasma</taxon>
    </lineage>
</organism>
<evidence type="ECO:0000313" key="1">
    <source>
        <dbReference type="EMBL" id="MBO8437923.1"/>
    </source>
</evidence>
<sequence length="148" mass="16612">MILDAIENSALIETLNPRFKKAFDYLKNNDLASAPQGVIEIDGKNIYISISEFDGKPDGEARLETHRQYIDIQIPLKGSETIGWKRLASVTEPSGEYNRHDDIRFYEDAPTAQITVTPGEFVIFFPDDAHAPGIASHRIKKAVIKIKI</sequence>